<reference evidence="1 2" key="1">
    <citation type="submission" date="2018-06" db="EMBL/GenBank/DDBJ databases">
        <authorList>
            <consortium name="Pathogen Informatics"/>
            <person name="Doyle S."/>
        </authorList>
    </citation>
    <scope>NUCLEOTIDE SEQUENCE [LARGE SCALE GENOMIC DNA]</scope>
    <source>
        <strain evidence="2">ATCC 11859 / DSM 33 / NCIB 8841 / NCTC 4822</strain>
    </source>
</reference>
<dbReference type="Proteomes" id="UP000254519">
    <property type="component" value="Unassembled WGS sequence"/>
</dbReference>
<gene>
    <name evidence="1" type="ORF">NCTC4822_02216</name>
</gene>
<evidence type="ECO:0000313" key="2">
    <source>
        <dbReference type="Proteomes" id="UP000254519"/>
    </source>
</evidence>
<organism evidence="1 2">
    <name type="scientific">Sporosarcina pasteurii</name>
    <name type="common">Bacillus pasteurii</name>
    <dbReference type="NCBI Taxonomy" id="1474"/>
    <lineage>
        <taxon>Bacteria</taxon>
        <taxon>Bacillati</taxon>
        <taxon>Bacillota</taxon>
        <taxon>Bacilli</taxon>
        <taxon>Bacillales</taxon>
        <taxon>Caryophanaceae</taxon>
        <taxon>Sporosarcina</taxon>
    </lineage>
</organism>
<proteinExistence type="predicted"/>
<evidence type="ECO:0000313" key="1">
    <source>
        <dbReference type="EMBL" id="SUJ12100.1"/>
    </source>
</evidence>
<dbReference type="AlphaFoldDB" id="A0A380C3M6"/>
<name>A0A380C3M6_SPOPA</name>
<keyword evidence="2" id="KW-1185">Reference proteome</keyword>
<accession>A0A380C3M6</accession>
<dbReference type="EMBL" id="UGYZ01000002">
    <property type="protein sequence ID" value="SUJ12100.1"/>
    <property type="molecule type" value="Genomic_DNA"/>
</dbReference>
<sequence>MTIIKIRLHSMNLDADGFFILRYALLEVPNVFNRNAATWGNFSETANGFING</sequence>
<protein>
    <submittedName>
        <fullName evidence="1">Uncharacterized protein</fullName>
    </submittedName>
</protein>